<dbReference type="FunFam" id="2.160.20.10:FF:000003">
    <property type="entry name" value="Pectin lyase F"/>
    <property type="match status" value="1"/>
</dbReference>
<dbReference type="EMBL" id="ML978069">
    <property type="protein sequence ID" value="KAF2016469.1"/>
    <property type="molecule type" value="Genomic_DNA"/>
</dbReference>
<sequence>MYLSQSLILSFFASQVAAAGVVGEAFGFAKGTTGGGSAEPVYPNDIKELTGYLTDNEPRVIILQKEFNYIGSEGEVTEDGCRPASNTCPGNGGQDAINGANWCNGQPTVSVTYDKAGTSAINVGSNKSIVGEGTSGVIRGKGLRIANGAKNVIIQNVHITELNPQYIWGGDAITIVGAGGQIWIDHVKTSLIGRQHIVSGYAPSNGITISNTEIDGNTSWSASCDNRHYWALLLIGQGDKITFQNNYVHHTSGRSPKVGGTGEGTLLHAVNNYFYDNSGHAFSIAAEENGRVIAEGNVFEKVKKPIEDGDSKMFAPQDAQTAAACESPLGYKCEVNVLSGSGTLTGSETSFLGDAKGEGVTPVPASEVAASVKANAGVGKL</sequence>
<reference evidence="11" key="1">
    <citation type="journal article" date="2020" name="Stud. Mycol.">
        <title>101 Dothideomycetes genomes: a test case for predicting lifestyles and emergence of pathogens.</title>
        <authorList>
            <person name="Haridas S."/>
            <person name="Albert R."/>
            <person name="Binder M."/>
            <person name="Bloem J."/>
            <person name="Labutti K."/>
            <person name="Salamov A."/>
            <person name="Andreopoulos B."/>
            <person name="Baker S."/>
            <person name="Barry K."/>
            <person name="Bills G."/>
            <person name="Bluhm B."/>
            <person name="Cannon C."/>
            <person name="Castanera R."/>
            <person name="Culley D."/>
            <person name="Daum C."/>
            <person name="Ezra D."/>
            <person name="Gonzalez J."/>
            <person name="Henrissat B."/>
            <person name="Kuo A."/>
            <person name="Liang C."/>
            <person name="Lipzen A."/>
            <person name="Lutzoni F."/>
            <person name="Magnuson J."/>
            <person name="Mondo S."/>
            <person name="Nolan M."/>
            <person name="Ohm R."/>
            <person name="Pangilinan J."/>
            <person name="Park H.-J."/>
            <person name="Ramirez L."/>
            <person name="Alfaro M."/>
            <person name="Sun H."/>
            <person name="Tritt A."/>
            <person name="Yoshinaga Y."/>
            <person name="Zwiers L.-H."/>
            <person name="Turgeon B."/>
            <person name="Goodwin S."/>
            <person name="Spatafora J."/>
            <person name="Crous P."/>
            <person name="Grigoriev I."/>
        </authorList>
    </citation>
    <scope>NUCLEOTIDE SEQUENCE</scope>
    <source>
        <strain evidence="11">CBS 175.79</strain>
    </source>
</reference>
<dbReference type="PANTHER" id="PTHR31683:SF16">
    <property type="entry name" value="PECTIN LYASE A-RELATED"/>
    <property type="match status" value="1"/>
</dbReference>
<dbReference type="RefSeq" id="XP_033384808.1">
    <property type="nucleotide sequence ID" value="XM_033530454.1"/>
</dbReference>
<dbReference type="PANTHER" id="PTHR31683">
    <property type="entry name" value="PECTATE LYASE 18-RELATED"/>
    <property type="match status" value="1"/>
</dbReference>
<dbReference type="InterPro" id="IPR011050">
    <property type="entry name" value="Pectin_lyase_fold/virulence"/>
</dbReference>
<comment type="catalytic activity">
    <reaction evidence="6">
        <text>Eliminative cleavage of (1-&gt;4)-alpha-D-galacturonan methyl ester to give oligosaccharides with 4-deoxy-6-O-methyl-alpha-D-galact-4-enuronosyl groups at their non-reducing ends.</text>
        <dbReference type="EC" id="4.2.2.10"/>
    </reaction>
</comment>
<dbReference type="EC" id="4.2.2.10" evidence="7"/>
<dbReference type="InterPro" id="IPR045032">
    <property type="entry name" value="PEL"/>
</dbReference>
<dbReference type="InterPro" id="IPR012334">
    <property type="entry name" value="Pectin_lyas_fold"/>
</dbReference>
<dbReference type="GO" id="GO:0047490">
    <property type="term" value="F:pectin lyase activity"/>
    <property type="evidence" value="ECO:0007669"/>
    <property type="project" value="UniProtKB-EC"/>
</dbReference>
<evidence type="ECO:0000256" key="6">
    <source>
        <dbReference type="ARBA" id="ARBA00036818"/>
    </source>
</evidence>
<evidence type="ECO:0000256" key="5">
    <source>
        <dbReference type="ARBA" id="ARBA00023239"/>
    </source>
</evidence>
<evidence type="ECO:0000256" key="9">
    <source>
        <dbReference type="SAM" id="SignalP"/>
    </source>
</evidence>
<name>A0A6A5XU74_9PLEO</name>
<dbReference type="GO" id="GO:0005576">
    <property type="term" value="C:extracellular region"/>
    <property type="evidence" value="ECO:0007669"/>
    <property type="project" value="UniProtKB-SubCell"/>
</dbReference>
<evidence type="ECO:0000259" key="10">
    <source>
        <dbReference type="SMART" id="SM00656"/>
    </source>
</evidence>
<dbReference type="Gene3D" id="2.160.20.10">
    <property type="entry name" value="Single-stranded right-handed beta-helix, Pectin lyase-like"/>
    <property type="match status" value="1"/>
</dbReference>
<evidence type="ECO:0000256" key="3">
    <source>
        <dbReference type="ARBA" id="ARBA00022525"/>
    </source>
</evidence>
<dbReference type="GO" id="GO:0030570">
    <property type="term" value="F:pectate lyase activity"/>
    <property type="evidence" value="ECO:0007669"/>
    <property type="project" value="InterPro"/>
</dbReference>
<evidence type="ECO:0000256" key="7">
    <source>
        <dbReference type="ARBA" id="ARBA00039082"/>
    </source>
</evidence>
<evidence type="ECO:0000313" key="12">
    <source>
        <dbReference type="Proteomes" id="UP000799778"/>
    </source>
</evidence>
<keyword evidence="3 8" id="KW-0964">Secreted</keyword>
<comment type="subcellular location">
    <subcellularLocation>
        <location evidence="1 8">Secreted</location>
    </subcellularLocation>
</comment>
<dbReference type="Pfam" id="PF00544">
    <property type="entry name" value="Pectate_lyase_4"/>
    <property type="match status" value="1"/>
</dbReference>
<dbReference type="GO" id="GO:0000272">
    <property type="term" value="P:polysaccharide catabolic process"/>
    <property type="evidence" value="ECO:0007669"/>
    <property type="project" value="UniProtKB-KW"/>
</dbReference>
<proteinExistence type="inferred from homology"/>
<accession>A0A6A5XU74</accession>
<dbReference type="GeneID" id="54287851"/>
<keyword evidence="12" id="KW-1185">Reference proteome</keyword>
<organism evidence="11 12">
    <name type="scientific">Aaosphaeria arxii CBS 175.79</name>
    <dbReference type="NCBI Taxonomy" id="1450172"/>
    <lineage>
        <taxon>Eukaryota</taxon>
        <taxon>Fungi</taxon>
        <taxon>Dikarya</taxon>
        <taxon>Ascomycota</taxon>
        <taxon>Pezizomycotina</taxon>
        <taxon>Dothideomycetes</taxon>
        <taxon>Pleosporomycetidae</taxon>
        <taxon>Pleosporales</taxon>
        <taxon>Pleosporales incertae sedis</taxon>
        <taxon>Aaosphaeria</taxon>
    </lineage>
</organism>
<feature type="signal peptide" evidence="9">
    <location>
        <begin position="1"/>
        <end position="18"/>
    </location>
</feature>
<dbReference type="SUPFAM" id="SSF51126">
    <property type="entry name" value="Pectin lyase-like"/>
    <property type="match status" value="1"/>
</dbReference>
<protein>
    <recommendedName>
        <fullName evidence="7">pectin lyase</fullName>
        <ecNumber evidence="7">4.2.2.10</ecNumber>
    </recommendedName>
</protein>
<evidence type="ECO:0000256" key="2">
    <source>
        <dbReference type="ARBA" id="ARBA00010980"/>
    </source>
</evidence>
<keyword evidence="8" id="KW-0119">Carbohydrate metabolism</keyword>
<keyword evidence="8" id="KW-0624">Polysaccharide degradation</keyword>
<gene>
    <name evidence="11" type="ORF">BU24DRAFT_441592</name>
</gene>
<dbReference type="SMART" id="SM00656">
    <property type="entry name" value="Amb_all"/>
    <property type="match status" value="1"/>
</dbReference>
<keyword evidence="4 9" id="KW-0732">Signal</keyword>
<dbReference type="OrthoDB" id="1637350at2759"/>
<evidence type="ECO:0000256" key="4">
    <source>
        <dbReference type="ARBA" id="ARBA00022729"/>
    </source>
</evidence>
<comment type="similarity">
    <text evidence="2 8">Belongs to the polysaccharide lyase 1 family.</text>
</comment>
<evidence type="ECO:0000256" key="8">
    <source>
        <dbReference type="RuleBase" id="RU361173"/>
    </source>
</evidence>
<feature type="chain" id="PRO_5025390585" description="pectin lyase" evidence="9">
    <location>
        <begin position="19"/>
        <end position="381"/>
    </location>
</feature>
<dbReference type="AlphaFoldDB" id="A0A6A5XU74"/>
<feature type="domain" description="Pectate lyase" evidence="10">
    <location>
        <begin position="92"/>
        <end position="305"/>
    </location>
</feature>
<dbReference type="Proteomes" id="UP000799778">
    <property type="component" value="Unassembled WGS sequence"/>
</dbReference>
<evidence type="ECO:0000313" key="11">
    <source>
        <dbReference type="EMBL" id="KAF2016469.1"/>
    </source>
</evidence>
<dbReference type="InterPro" id="IPR002022">
    <property type="entry name" value="Pec_lyase"/>
</dbReference>
<keyword evidence="5 8" id="KW-0456">Lyase</keyword>
<evidence type="ECO:0000256" key="1">
    <source>
        <dbReference type="ARBA" id="ARBA00004613"/>
    </source>
</evidence>